<dbReference type="InterPro" id="IPR002018">
    <property type="entry name" value="CarbesteraseB"/>
</dbReference>
<dbReference type="EC" id="3.1.1.-" evidence="3"/>
<evidence type="ECO:0000256" key="1">
    <source>
        <dbReference type="ARBA" id="ARBA00005964"/>
    </source>
</evidence>
<dbReference type="EMBL" id="JACAZI010000016">
    <property type="protein sequence ID" value="KAF7343233.1"/>
    <property type="molecule type" value="Genomic_DNA"/>
</dbReference>
<evidence type="ECO:0000313" key="6">
    <source>
        <dbReference type="Proteomes" id="UP000620124"/>
    </source>
</evidence>
<dbReference type="InterPro" id="IPR050309">
    <property type="entry name" value="Type-B_Carboxylest/Lipase"/>
</dbReference>
<keyword evidence="6" id="KW-1185">Reference proteome</keyword>
<dbReference type="OrthoDB" id="408631at2759"/>
<gene>
    <name evidence="5" type="ORF">MVEN_01754700</name>
</gene>
<sequence length="585" mass="63895">MRRHRHCGSDANKKPITQRLNLTSSPSHFPLPMRLQQILGPLILLATAMATPIVDLGYARYQGMVNTDTNVTTFLGIRYAAAPMNGLRFHAPTPPTPVTDLQQAIEQPAQCYQDPSTGTSPTNPLRRRQVSNVSSEDCLFLRYTYIMFVLREISNNGLRSVYYPSDAVGVPVGGLPTLIYIHGGGYFLGSSSQFRGTDLIAQSNRGVVVVIVQYRLGLFGFLAGNKVKKNGALNAGLLDQEFALRWVNKHISKFGGDPSKVVVWGESAGAGSVLQQIVANGGQTKPQLFRGAITSSTYLPSQYNYNDPIPEFLYNEVVSQANCTNATDSMACLRATDVQILATANQDISAGAFFGTVLWTPVVDGEFIQQRPTLSLAQGKVNGEALLSVTNAFEGTIFVNQTAATSSNATQFAFELFPQFSSTDASRVGSLYAGLGAQPFQSNAILGESILICPTYFLLRAFAGRAFKGEFAIPPGFHGADIEYYFPSVLIDVPEIPTQPLYNNTAFIDAFAQSFISFAISLDPNVKVDPQSLTPEWNKWDKERRTEMVFNKTEADIPHIMPAKTSEALLERCRFWESVGGITGQ</sequence>
<dbReference type="InterPro" id="IPR029058">
    <property type="entry name" value="AB_hydrolase_fold"/>
</dbReference>
<dbReference type="GO" id="GO:0016787">
    <property type="term" value="F:hydrolase activity"/>
    <property type="evidence" value="ECO:0007669"/>
    <property type="project" value="UniProtKB-KW"/>
</dbReference>
<feature type="domain" description="Carboxylesterase type B" evidence="4">
    <location>
        <begin position="51"/>
        <end position="412"/>
    </location>
</feature>
<comment type="caution">
    <text evidence="5">The sequence shown here is derived from an EMBL/GenBank/DDBJ whole genome shotgun (WGS) entry which is preliminary data.</text>
</comment>
<name>A0A8H6XKE7_9AGAR</name>
<keyword evidence="2 3" id="KW-0378">Hydrolase</keyword>
<accession>A0A8H6XKE7</accession>
<dbReference type="Proteomes" id="UP000620124">
    <property type="component" value="Unassembled WGS sequence"/>
</dbReference>
<evidence type="ECO:0000313" key="5">
    <source>
        <dbReference type="EMBL" id="KAF7343233.1"/>
    </source>
</evidence>
<evidence type="ECO:0000259" key="4">
    <source>
        <dbReference type="Pfam" id="PF00135"/>
    </source>
</evidence>
<comment type="similarity">
    <text evidence="1 3">Belongs to the type-B carboxylesterase/lipase family.</text>
</comment>
<protein>
    <recommendedName>
        <fullName evidence="3">Carboxylic ester hydrolase</fullName>
        <ecNumber evidence="3">3.1.1.-</ecNumber>
    </recommendedName>
</protein>
<reference evidence="5" key="1">
    <citation type="submission" date="2020-05" db="EMBL/GenBank/DDBJ databases">
        <title>Mycena genomes resolve the evolution of fungal bioluminescence.</title>
        <authorList>
            <person name="Tsai I.J."/>
        </authorList>
    </citation>
    <scope>NUCLEOTIDE SEQUENCE</scope>
    <source>
        <strain evidence="5">CCC161011</strain>
    </source>
</reference>
<evidence type="ECO:0000256" key="2">
    <source>
        <dbReference type="ARBA" id="ARBA00022801"/>
    </source>
</evidence>
<dbReference type="AlphaFoldDB" id="A0A8H6XKE7"/>
<dbReference type="SUPFAM" id="SSF53474">
    <property type="entry name" value="alpha/beta-Hydrolases"/>
    <property type="match status" value="1"/>
</dbReference>
<dbReference type="InterPro" id="IPR019826">
    <property type="entry name" value="Carboxylesterase_B_AS"/>
</dbReference>
<dbReference type="Gene3D" id="3.40.50.1820">
    <property type="entry name" value="alpha/beta hydrolase"/>
    <property type="match status" value="1"/>
</dbReference>
<organism evidence="5 6">
    <name type="scientific">Mycena venus</name>
    <dbReference type="NCBI Taxonomy" id="2733690"/>
    <lineage>
        <taxon>Eukaryota</taxon>
        <taxon>Fungi</taxon>
        <taxon>Dikarya</taxon>
        <taxon>Basidiomycota</taxon>
        <taxon>Agaricomycotina</taxon>
        <taxon>Agaricomycetes</taxon>
        <taxon>Agaricomycetidae</taxon>
        <taxon>Agaricales</taxon>
        <taxon>Marasmiineae</taxon>
        <taxon>Mycenaceae</taxon>
        <taxon>Mycena</taxon>
    </lineage>
</organism>
<evidence type="ECO:0000256" key="3">
    <source>
        <dbReference type="RuleBase" id="RU361235"/>
    </source>
</evidence>
<dbReference type="Pfam" id="PF00135">
    <property type="entry name" value="COesterase"/>
    <property type="match status" value="1"/>
</dbReference>
<dbReference type="PROSITE" id="PS00122">
    <property type="entry name" value="CARBOXYLESTERASE_B_1"/>
    <property type="match status" value="1"/>
</dbReference>
<dbReference type="PANTHER" id="PTHR11559">
    <property type="entry name" value="CARBOXYLESTERASE"/>
    <property type="match status" value="1"/>
</dbReference>
<proteinExistence type="inferred from homology"/>